<evidence type="ECO:0000256" key="8">
    <source>
        <dbReference type="SAM" id="MobiDB-lite"/>
    </source>
</evidence>
<name>A0ABS7R1J6_9ACTN</name>
<feature type="domain" description="L,D-TPase catalytic" evidence="9">
    <location>
        <begin position="258"/>
        <end position="389"/>
    </location>
</feature>
<dbReference type="RefSeq" id="WP_222981160.1">
    <property type="nucleotide sequence ID" value="NZ_JAINVZ010000024.1"/>
</dbReference>
<accession>A0ABS7R1J6</accession>
<evidence type="ECO:0000259" key="9">
    <source>
        <dbReference type="PROSITE" id="PS52029"/>
    </source>
</evidence>
<dbReference type="Pfam" id="PF17964">
    <property type="entry name" value="Big_10"/>
    <property type="match status" value="1"/>
</dbReference>
<dbReference type="Proteomes" id="UP001198565">
    <property type="component" value="Unassembled WGS sequence"/>
</dbReference>
<comment type="caution">
    <text evidence="10">The sequence shown here is derived from an EMBL/GenBank/DDBJ whole genome shotgun (WGS) entry which is preliminary data.</text>
</comment>
<dbReference type="Pfam" id="PF03734">
    <property type="entry name" value="YkuD"/>
    <property type="match status" value="1"/>
</dbReference>
<dbReference type="Gene3D" id="2.60.40.3780">
    <property type="match status" value="1"/>
</dbReference>
<evidence type="ECO:0000313" key="11">
    <source>
        <dbReference type="Proteomes" id="UP001198565"/>
    </source>
</evidence>
<dbReference type="PROSITE" id="PS52029">
    <property type="entry name" value="LD_TPASE"/>
    <property type="match status" value="1"/>
</dbReference>
<evidence type="ECO:0000256" key="2">
    <source>
        <dbReference type="ARBA" id="ARBA00022679"/>
    </source>
</evidence>
<comment type="pathway">
    <text evidence="1 7">Cell wall biogenesis; peptidoglycan biosynthesis.</text>
</comment>
<keyword evidence="2" id="KW-0808">Transferase</keyword>
<gene>
    <name evidence="10" type="ORF">K7472_26855</name>
</gene>
<evidence type="ECO:0000256" key="6">
    <source>
        <dbReference type="ARBA" id="ARBA00023316"/>
    </source>
</evidence>
<evidence type="ECO:0000256" key="1">
    <source>
        <dbReference type="ARBA" id="ARBA00004752"/>
    </source>
</evidence>
<dbReference type="CDD" id="cd13432">
    <property type="entry name" value="LDT_IgD_like_2"/>
    <property type="match status" value="1"/>
</dbReference>
<feature type="active site" description="Nucleophile" evidence="7">
    <location>
        <position position="357"/>
    </location>
</feature>
<evidence type="ECO:0000256" key="4">
    <source>
        <dbReference type="ARBA" id="ARBA00022984"/>
    </source>
</evidence>
<proteinExistence type="predicted"/>
<feature type="active site" description="Proton donor/acceptor" evidence="7">
    <location>
        <position position="338"/>
    </location>
</feature>
<dbReference type="Gene3D" id="2.40.440.10">
    <property type="entry name" value="L,D-transpeptidase catalytic domain-like"/>
    <property type="match status" value="1"/>
</dbReference>
<keyword evidence="5" id="KW-0012">Acyltransferase</keyword>
<dbReference type="InterPro" id="IPR038063">
    <property type="entry name" value="Transpep_catalytic_dom"/>
</dbReference>
<dbReference type="CDD" id="cd16913">
    <property type="entry name" value="YkuD_like"/>
    <property type="match status" value="1"/>
</dbReference>
<dbReference type="PANTHER" id="PTHR30582">
    <property type="entry name" value="L,D-TRANSPEPTIDASE"/>
    <property type="match status" value="1"/>
</dbReference>
<protein>
    <submittedName>
        <fullName evidence="10">L,D-transpeptidase family protein</fullName>
    </submittedName>
</protein>
<evidence type="ECO:0000256" key="5">
    <source>
        <dbReference type="ARBA" id="ARBA00023315"/>
    </source>
</evidence>
<dbReference type="InterPro" id="IPR050979">
    <property type="entry name" value="LD-transpeptidase"/>
</dbReference>
<dbReference type="InterPro" id="IPR005490">
    <property type="entry name" value="LD_TPept_cat_dom"/>
</dbReference>
<dbReference type="SUPFAM" id="SSF141523">
    <property type="entry name" value="L,D-transpeptidase catalytic domain-like"/>
    <property type="match status" value="1"/>
</dbReference>
<keyword evidence="4 7" id="KW-0573">Peptidoglycan synthesis</keyword>
<dbReference type="Gene3D" id="2.60.40.3710">
    <property type="match status" value="1"/>
</dbReference>
<evidence type="ECO:0000256" key="7">
    <source>
        <dbReference type="PROSITE-ProRule" id="PRU01373"/>
    </source>
</evidence>
<dbReference type="InterPro" id="IPR041280">
    <property type="entry name" value="Big_10"/>
</dbReference>
<reference evidence="10 11" key="1">
    <citation type="submission" date="2021-08" db="EMBL/GenBank/DDBJ databases">
        <title>Streptomyces sp. PTM05 isolated from lichen.</title>
        <authorList>
            <person name="Somphong A."/>
            <person name="Phongsopitanun W."/>
            <person name="Tanasupawat S."/>
        </authorList>
    </citation>
    <scope>NUCLEOTIDE SEQUENCE [LARGE SCALE GENOMIC DNA]</scope>
    <source>
        <strain evidence="10 11">Ptm05</strain>
    </source>
</reference>
<keyword evidence="6 7" id="KW-0961">Cell wall biogenesis/degradation</keyword>
<feature type="region of interest" description="Disordered" evidence="8">
    <location>
        <begin position="101"/>
        <end position="120"/>
    </location>
</feature>
<dbReference type="PANTHER" id="PTHR30582:SF2">
    <property type="entry name" value="L,D-TRANSPEPTIDASE YCIB-RELATED"/>
    <property type="match status" value="1"/>
</dbReference>
<keyword evidence="11" id="KW-1185">Reference proteome</keyword>
<dbReference type="EMBL" id="JAINVZ010000024">
    <property type="protein sequence ID" value="MBY8888435.1"/>
    <property type="molecule type" value="Genomic_DNA"/>
</dbReference>
<organism evidence="10 11">
    <name type="scientific">Streptantibioticus parmotrematis</name>
    <dbReference type="NCBI Taxonomy" id="2873249"/>
    <lineage>
        <taxon>Bacteria</taxon>
        <taxon>Bacillati</taxon>
        <taxon>Actinomycetota</taxon>
        <taxon>Actinomycetes</taxon>
        <taxon>Kitasatosporales</taxon>
        <taxon>Streptomycetaceae</taxon>
        <taxon>Streptantibioticus</taxon>
    </lineage>
</organism>
<sequence>MWATARARGVQTVKRIGTAAAGARRGLLAGAVGAVLLLATACGGHSADAGPGGSGGSAAKTSQAVVTVLPRDGATDVATTGALKVTAAHGRLTQVEVKDGKGTEVPGKVTPDGTGWTPDSHLAVSTKYTVDAIAKDDQGRQSARHATFTTVVPKDSFIGFFTPDDGTTVGVGTEVSLSFNRPVKDTEAVEDGIKVTASPSVPVVGHWFGNQRIDFRPENYWAPGTQVTLSLRLDGVQSAPGVYGSQSKDVHFTIGRNQVSYVDASSHEMKVTQNGQTIKTIPISAGSPEHTTYNGKMVISEKDPITRMNGSTVGFGGEYDIPDVPHAMRLTQSGTFIHGNYWGADSVFGSENTSHGCVGLRDEKGGGENGTPAAWFYDHSLVGDVVVVSNSHDTLVAPDNGFNGWNMPWSQWTAGQ</sequence>
<keyword evidence="3 7" id="KW-0133">Cell shape</keyword>
<evidence type="ECO:0000313" key="10">
    <source>
        <dbReference type="EMBL" id="MBY8888435.1"/>
    </source>
</evidence>
<evidence type="ECO:0000256" key="3">
    <source>
        <dbReference type="ARBA" id="ARBA00022960"/>
    </source>
</evidence>